<name>A0A3E0GZS2_9PSEU</name>
<comment type="caution">
    <text evidence="1">The sequence shown here is derived from an EMBL/GenBank/DDBJ whole genome shotgun (WGS) entry which is preliminary data.</text>
</comment>
<protein>
    <submittedName>
        <fullName evidence="1">Uncharacterized protein</fullName>
    </submittedName>
</protein>
<evidence type="ECO:0000313" key="1">
    <source>
        <dbReference type="EMBL" id="REH35667.1"/>
    </source>
</evidence>
<sequence length="174" mass="18255">MHIGDEEKAAIVAHYTKTAACNGRDPHAVRHTTDDNHCQPYWASSCVAEVEPVVSGTDQSVADAGDGSVLVDVVAVDGVSVAVVHVVDVVAVRHRDVPTALAVNVPVRVVDGVVGRLALVDVPLVRAVQVTIVGVVDVVAVRECDMTAALTVNVFVAGVLDVSRRHNVARFLEA</sequence>
<organism evidence="1 2">
    <name type="scientific">Kutzneria buriramensis</name>
    <dbReference type="NCBI Taxonomy" id="1045776"/>
    <lineage>
        <taxon>Bacteria</taxon>
        <taxon>Bacillati</taxon>
        <taxon>Actinomycetota</taxon>
        <taxon>Actinomycetes</taxon>
        <taxon>Pseudonocardiales</taxon>
        <taxon>Pseudonocardiaceae</taxon>
        <taxon>Kutzneria</taxon>
    </lineage>
</organism>
<evidence type="ECO:0000313" key="2">
    <source>
        <dbReference type="Proteomes" id="UP000256269"/>
    </source>
</evidence>
<accession>A0A3E0GZS2</accession>
<reference evidence="1 2" key="1">
    <citation type="submission" date="2018-08" db="EMBL/GenBank/DDBJ databases">
        <title>Genomic Encyclopedia of Archaeal and Bacterial Type Strains, Phase II (KMG-II): from individual species to whole genera.</title>
        <authorList>
            <person name="Goeker M."/>
        </authorList>
    </citation>
    <scope>NUCLEOTIDE SEQUENCE [LARGE SCALE GENOMIC DNA]</scope>
    <source>
        <strain evidence="1 2">DSM 45791</strain>
    </source>
</reference>
<dbReference type="Proteomes" id="UP000256269">
    <property type="component" value="Unassembled WGS sequence"/>
</dbReference>
<gene>
    <name evidence="1" type="ORF">BCF44_11755</name>
</gene>
<proteinExistence type="predicted"/>
<dbReference type="AlphaFoldDB" id="A0A3E0GZS2"/>
<keyword evidence="2" id="KW-1185">Reference proteome</keyword>
<dbReference type="EMBL" id="QUNO01000017">
    <property type="protein sequence ID" value="REH35667.1"/>
    <property type="molecule type" value="Genomic_DNA"/>
</dbReference>